<evidence type="ECO:0000259" key="4">
    <source>
        <dbReference type="PROSITE" id="PS51017"/>
    </source>
</evidence>
<dbReference type="GO" id="GO:0009909">
    <property type="term" value="P:regulation of flower development"/>
    <property type="evidence" value="ECO:0007669"/>
    <property type="project" value="InterPro"/>
</dbReference>
<comment type="subcellular location">
    <subcellularLocation>
        <location evidence="1 3">Nucleus</location>
    </subcellularLocation>
</comment>
<feature type="domain" description="CCT" evidence="4">
    <location>
        <begin position="171"/>
        <end position="213"/>
    </location>
</feature>
<dbReference type="PROSITE" id="PS51017">
    <property type="entry name" value="CCT"/>
    <property type="match status" value="1"/>
</dbReference>
<evidence type="ECO:0000313" key="5">
    <source>
        <dbReference type="EMBL" id="MQM15583.1"/>
    </source>
</evidence>
<organism evidence="5 6">
    <name type="scientific">Colocasia esculenta</name>
    <name type="common">Wild taro</name>
    <name type="synonym">Arum esculentum</name>
    <dbReference type="NCBI Taxonomy" id="4460"/>
    <lineage>
        <taxon>Eukaryota</taxon>
        <taxon>Viridiplantae</taxon>
        <taxon>Streptophyta</taxon>
        <taxon>Embryophyta</taxon>
        <taxon>Tracheophyta</taxon>
        <taxon>Spermatophyta</taxon>
        <taxon>Magnoliopsida</taxon>
        <taxon>Liliopsida</taxon>
        <taxon>Araceae</taxon>
        <taxon>Aroideae</taxon>
        <taxon>Colocasieae</taxon>
        <taxon>Colocasia</taxon>
    </lineage>
</organism>
<evidence type="ECO:0000313" key="6">
    <source>
        <dbReference type="Proteomes" id="UP000652761"/>
    </source>
</evidence>
<dbReference type="InterPro" id="IPR010402">
    <property type="entry name" value="CCT_domain"/>
</dbReference>
<dbReference type="AlphaFoldDB" id="A0A843X8D4"/>
<dbReference type="InterPro" id="IPR045281">
    <property type="entry name" value="CONSTANS-like"/>
</dbReference>
<dbReference type="GO" id="GO:0005634">
    <property type="term" value="C:nucleus"/>
    <property type="evidence" value="ECO:0007669"/>
    <property type="project" value="UniProtKB-SubCell"/>
</dbReference>
<dbReference type="SMR" id="A0A843X8D4"/>
<comment type="caution">
    <text evidence="5">The sequence shown here is derived from an EMBL/GenBank/DDBJ whole genome shotgun (WGS) entry which is preliminary data.</text>
</comment>
<evidence type="ECO:0000256" key="1">
    <source>
        <dbReference type="ARBA" id="ARBA00004123"/>
    </source>
</evidence>
<sequence length="238" mass="25542">MAWLRRCNACRGDGFYCPHLNPDLNQAATVFPDAGDCSGGLNEFQFLGQDGAVAWLLNDADPGELEVPDVPPPPQQLVAPAFRSSLDWLGSSCSPRRRALSVCSSTGSLRESTPKSPSVDIAMVGPATSVGTAMPFLAAISADAATSLNAAVADKATSSAGKGADNGVSEREARVLRYKEKRKRRKFEKQIRYASRKAYAETRPRVKGRFAKTPEAKQAPAVPAQYSSQHLGMGWFLP</sequence>
<dbReference type="EMBL" id="NMUH01006585">
    <property type="protein sequence ID" value="MQM15583.1"/>
    <property type="molecule type" value="Genomic_DNA"/>
</dbReference>
<dbReference type="Proteomes" id="UP000652761">
    <property type="component" value="Unassembled WGS sequence"/>
</dbReference>
<name>A0A843X8D4_COLES</name>
<keyword evidence="6" id="KW-1185">Reference proteome</keyword>
<reference evidence="5" key="1">
    <citation type="submission" date="2017-07" db="EMBL/GenBank/DDBJ databases">
        <title>Taro Niue Genome Assembly and Annotation.</title>
        <authorList>
            <person name="Atibalentja N."/>
            <person name="Keating K."/>
            <person name="Fields C.J."/>
        </authorList>
    </citation>
    <scope>NUCLEOTIDE SEQUENCE</scope>
    <source>
        <strain evidence="5">Niue_2</strain>
        <tissue evidence="5">Leaf</tissue>
    </source>
</reference>
<dbReference type="GO" id="GO:0003700">
    <property type="term" value="F:DNA-binding transcription factor activity"/>
    <property type="evidence" value="ECO:0007669"/>
    <property type="project" value="TreeGrafter"/>
</dbReference>
<dbReference type="OrthoDB" id="153872at2759"/>
<dbReference type="PANTHER" id="PTHR31319:SF98">
    <property type="entry name" value="TRANSCRIPTION FACTOR GHD7"/>
    <property type="match status" value="1"/>
</dbReference>
<accession>A0A843X8D4</accession>
<keyword evidence="2 3" id="KW-0539">Nucleus</keyword>
<gene>
    <name evidence="5" type="ORF">Taro_048529</name>
</gene>
<evidence type="ECO:0000256" key="2">
    <source>
        <dbReference type="ARBA" id="ARBA00023242"/>
    </source>
</evidence>
<dbReference type="Pfam" id="PF06203">
    <property type="entry name" value="CCT"/>
    <property type="match status" value="1"/>
</dbReference>
<proteinExistence type="predicted"/>
<dbReference type="PANTHER" id="PTHR31319">
    <property type="entry name" value="ZINC FINGER PROTEIN CONSTANS-LIKE 4"/>
    <property type="match status" value="1"/>
</dbReference>
<evidence type="ECO:0000256" key="3">
    <source>
        <dbReference type="PROSITE-ProRule" id="PRU00357"/>
    </source>
</evidence>
<protein>
    <recommendedName>
        <fullName evidence="4">CCT domain-containing protein</fullName>
    </recommendedName>
</protein>